<evidence type="ECO:0000256" key="5">
    <source>
        <dbReference type="ARBA" id="ARBA00022970"/>
    </source>
</evidence>
<evidence type="ECO:0000256" key="6">
    <source>
        <dbReference type="ARBA" id="ARBA00022989"/>
    </source>
</evidence>
<evidence type="ECO:0000313" key="11">
    <source>
        <dbReference type="Proteomes" id="UP000030161"/>
    </source>
</evidence>
<organism evidence="10 11">
    <name type="scientific">Candida albicans P78048</name>
    <dbReference type="NCBI Taxonomy" id="1094989"/>
    <lineage>
        <taxon>Eukaryota</taxon>
        <taxon>Fungi</taxon>
        <taxon>Dikarya</taxon>
        <taxon>Ascomycota</taxon>
        <taxon>Saccharomycotina</taxon>
        <taxon>Pichiomycetes</taxon>
        <taxon>Debaryomycetaceae</taxon>
        <taxon>Candida/Lodderomyces clade</taxon>
        <taxon>Candida</taxon>
    </lineage>
</organism>
<keyword evidence="3" id="KW-0813">Transport</keyword>
<evidence type="ECO:0000256" key="9">
    <source>
        <dbReference type="SAM" id="Coils"/>
    </source>
</evidence>
<feature type="transmembrane region" description="Helical" evidence="8">
    <location>
        <begin position="71"/>
        <end position="89"/>
    </location>
</feature>
<dbReference type="PANTHER" id="PTHR10981">
    <property type="entry name" value="BATTENIN"/>
    <property type="match status" value="1"/>
</dbReference>
<keyword evidence="8" id="KW-0926">Vacuole</keyword>
<feature type="transmembrane region" description="Helical" evidence="8">
    <location>
        <begin position="344"/>
        <end position="364"/>
    </location>
</feature>
<proteinExistence type="inferred from homology"/>
<evidence type="ECO:0000256" key="3">
    <source>
        <dbReference type="ARBA" id="ARBA00022448"/>
    </source>
</evidence>
<dbReference type="EMBL" id="AJIX01000003">
    <property type="protein sequence ID" value="KGR21538.1"/>
    <property type="molecule type" value="Genomic_DNA"/>
</dbReference>
<dbReference type="GO" id="GO:0005774">
    <property type="term" value="C:vacuolar membrane"/>
    <property type="evidence" value="ECO:0007669"/>
    <property type="project" value="UniProtKB-SubCell"/>
</dbReference>
<evidence type="ECO:0000256" key="2">
    <source>
        <dbReference type="ARBA" id="ARBA00007467"/>
    </source>
</evidence>
<evidence type="ECO:0000313" key="10">
    <source>
        <dbReference type="EMBL" id="KGR21538.1"/>
    </source>
</evidence>
<name>A0AB34PZJ4_CANAX</name>
<feature type="transmembrane region" description="Helical" evidence="8">
    <location>
        <begin position="318"/>
        <end position="338"/>
    </location>
</feature>
<comment type="caution">
    <text evidence="10">The sequence shown here is derived from an EMBL/GenBank/DDBJ whole genome shotgun (WGS) entry which is preliminary data.</text>
</comment>
<accession>A0AB34PZJ4</accession>
<dbReference type="InterPro" id="IPR018460">
    <property type="entry name" value="Battenin_disease_Cln3_subgr"/>
</dbReference>
<evidence type="ECO:0000256" key="8">
    <source>
        <dbReference type="RuleBase" id="RU361113"/>
    </source>
</evidence>
<dbReference type="Proteomes" id="UP000030161">
    <property type="component" value="Unassembled WGS sequence"/>
</dbReference>
<feature type="transmembrane region" description="Helical" evidence="8">
    <location>
        <begin position="243"/>
        <end position="264"/>
    </location>
</feature>
<comment type="subcellular location">
    <subcellularLocation>
        <location evidence="1">Endomembrane system</location>
        <topology evidence="1">Multi-pass membrane protein</topology>
    </subcellularLocation>
    <subcellularLocation>
        <location evidence="8">Vacuole membrane</location>
        <topology evidence="8">Multi-pass membrane protein</topology>
    </subcellularLocation>
</comment>
<gene>
    <name evidence="10" type="ORF">MG3_00541</name>
</gene>
<dbReference type="InterPro" id="IPR003492">
    <property type="entry name" value="Battenin_disease_Cln3"/>
</dbReference>
<dbReference type="AlphaFoldDB" id="A0AB34PZJ4"/>
<feature type="transmembrane region" description="Helical" evidence="8">
    <location>
        <begin position="12"/>
        <end position="37"/>
    </location>
</feature>
<feature type="transmembrane region" description="Helical" evidence="8">
    <location>
        <begin position="129"/>
        <end position="150"/>
    </location>
</feature>
<keyword evidence="9" id="KW-0175">Coiled coil</keyword>
<dbReference type="PIRSF" id="PIRSF015974">
    <property type="entry name" value="CLN3_BTN1"/>
    <property type="match status" value="1"/>
</dbReference>
<dbReference type="InterPro" id="IPR036259">
    <property type="entry name" value="MFS_trans_sf"/>
</dbReference>
<feature type="transmembrane region" description="Helical" evidence="8">
    <location>
        <begin position="284"/>
        <end position="306"/>
    </location>
</feature>
<dbReference type="GO" id="GO:0006865">
    <property type="term" value="P:amino acid transport"/>
    <property type="evidence" value="ECO:0007669"/>
    <property type="project" value="UniProtKB-KW"/>
</dbReference>
<comment type="similarity">
    <text evidence="2 8">Belongs to the battenin family.</text>
</comment>
<dbReference type="GO" id="GO:0051453">
    <property type="term" value="P:regulation of intracellular pH"/>
    <property type="evidence" value="ECO:0007669"/>
    <property type="project" value="TreeGrafter"/>
</dbReference>
<dbReference type="Pfam" id="PF02487">
    <property type="entry name" value="CLN3"/>
    <property type="match status" value="1"/>
</dbReference>
<dbReference type="Gene3D" id="1.20.1250.20">
    <property type="entry name" value="MFS general substrate transporter like domains"/>
    <property type="match status" value="1"/>
</dbReference>
<evidence type="ECO:0000256" key="1">
    <source>
        <dbReference type="ARBA" id="ARBA00004127"/>
    </source>
</evidence>
<dbReference type="PANTHER" id="PTHR10981:SF0">
    <property type="entry name" value="BATTENIN"/>
    <property type="match status" value="1"/>
</dbReference>
<feature type="transmembrane region" description="Helical" evidence="8">
    <location>
        <begin position="156"/>
        <end position="179"/>
    </location>
</feature>
<dbReference type="GO" id="GO:0012505">
    <property type="term" value="C:endomembrane system"/>
    <property type="evidence" value="ECO:0007669"/>
    <property type="project" value="UniProtKB-SubCell"/>
</dbReference>
<dbReference type="PRINTS" id="PR01315">
    <property type="entry name" value="BATTENIN"/>
</dbReference>
<feature type="transmembrane region" description="Helical" evidence="8">
    <location>
        <begin position="43"/>
        <end position="64"/>
    </location>
</feature>
<reference evidence="10 11" key="1">
    <citation type="submission" date="2013-12" db="EMBL/GenBank/DDBJ databases">
        <title>The Genome Sequence of Candida albicans P78048.</title>
        <authorList>
            <consortium name="The Broad Institute Genome Sequencing Platform"/>
            <consortium name="The Broad Institute Genome Sequencing Center for Infectious Disease"/>
            <person name="Cuomo C."/>
            <person name="Bennett R."/>
            <person name="Hirakawa M."/>
            <person name="Noverr M."/>
            <person name="Mitchell A."/>
            <person name="Young S.K."/>
            <person name="Zeng Q."/>
            <person name="Gargeya S."/>
            <person name="Fitzgerald M."/>
            <person name="Abouelleil A."/>
            <person name="Alvarado L."/>
            <person name="Berlin A.M."/>
            <person name="Chapman S.B."/>
            <person name="Dewar J."/>
            <person name="Goldberg J."/>
            <person name="Griggs A."/>
            <person name="Gujja S."/>
            <person name="Hansen M."/>
            <person name="Howarth C."/>
            <person name="Imamovic A."/>
            <person name="Larimer J."/>
            <person name="McCowan C."/>
            <person name="Murphy C."/>
            <person name="Pearson M."/>
            <person name="Priest M."/>
            <person name="Roberts A."/>
            <person name="Saif S."/>
            <person name="Shea T."/>
            <person name="Sykes S."/>
            <person name="Wortman J."/>
            <person name="Nusbaum C."/>
            <person name="Birren B."/>
        </authorList>
    </citation>
    <scope>NUCLEOTIDE SEQUENCE [LARGE SCALE GENOMIC DNA]</scope>
    <source>
        <strain evidence="10 11">P78048</strain>
    </source>
</reference>
<feature type="coiled-coil region" evidence="9">
    <location>
        <begin position="184"/>
        <end position="216"/>
    </location>
</feature>
<keyword evidence="4 8" id="KW-0812">Transmembrane</keyword>
<feature type="transmembrane region" description="Helical" evidence="8">
    <location>
        <begin position="95"/>
        <end position="117"/>
    </location>
</feature>
<dbReference type="SUPFAM" id="SSF103473">
    <property type="entry name" value="MFS general substrate transporter"/>
    <property type="match status" value="1"/>
</dbReference>
<evidence type="ECO:0000256" key="7">
    <source>
        <dbReference type="ARBA" id="ARBA00023136"/>
    </source>
</evidence>
<keyword evidence="5" id="KW-0029">Amino-acid transport</keyword>
<sequence length="426" mass="48208">MFIISETQRTFASFFIFGLLNNILYVIILSAAIDLVGPSTPKAIVLLADIIPSFSFKVAAPFFIHAVPYIIRLWTLVALSATGMVLISLSPTNEISWKILGITLASLSSGLGEVSFLQLTHYYEENSAIGGFSSGTGGAGLFGSFLFMVFTNVLGFPVWVVLLICAVFPSGFIITYFNLLPLPMHEYQVILQQQQEREEEQEEEEYQQQLQDEARSQNIESIREVKYSVNYISKHVQNTIHKITPLILPYMLPLTTVYISEYVINQGISPTLLFPLKEVPRWLISSYRDIYVVYGFLYQLGVFISRSSVTMGIRIKRLYLLSVLQFINVMITLYQSIYDLPFHSIWWLFLLIFYEGLLGGASYVNTFKSVSEQVSRTKREFSMGCVSISDSLGIVTAGCINWWLELKLCHLQVARGRDWCLKGGSL</sequence>
<evidence type="ECO:0000256" key="4">
    <source>
        <dbReference type="ARBA" id="ARBA00022692"/>
    </source>
</evidence>
<protein>
    <recommendedName>
        <fullName evidence="8">Protein BTN</fullName>
    </recommendedName>
</protein>
<keyword evidence="7 8" id="KW-0472">Membrane</keyword>
<keyword evidence="6 8" id="KW-1133">Transmembrane helix</keyword>